<dbReference type="AlphaFoldDB" id="A0A5J6Z7T1"/>
<feature type="region of interest" description="Disordered" evidence="1">
    <location>
        <begin position="50"/>
        <end position="126"/>
    </location>
</feature>
<feature type="transmembrane region" description="Helical" evidence="2">
    <location>
        <begin position="12"/>
        <end position="34"/>
    </location>
</feature>
<evidence type="ECO:0000256" key="1">
    <source>
        <dbReference type="SAM" id="MobiDB-lite"/>
    </source>
</evidence>
<reference evidence="4" key="1">
    <citation type="submission" date="2019-10" db="EMBL/GenBank/DDBJ databases">
        <title>Complete genome sequence of Corynebacterium urogenitalis DSM 108747, isolated from the genital tract of a cow.</title>
        <authorList>
            <person name="Ruckert C."/>
            <person name="Ballas P."/>
            <person name="Wagener K."/>
            <person name="Drillich M."/>
            <person name="Kaempfer P."/>
            <person name="Busse H.-J."/>
            <person name="Ehling-Schulz M."/>
        </authorList>
    </citation>
    <scope>NUCLEOTIDE SEQUENCE [LARGE SCALE GENOMIC DNA]</scope>
    <source>
        <strain evidence="4">LMM 1652</strain>
    </source>
</reference>
<keyword evidence="2" id="KW-0472">Membrane</keyword>
<feature type="region of interest" description="Disordered" evidence="1">
    <location>
        <begin position="199"/>
        <end position="219"/>
    </location>
</feature>
<keyword evidence="2" id="KW-1133">Transmembrane helix</keyword>
<organism evidence="3 4">
    <name type="scientific">Corynebacterium urogenitale</name>
    <dbReference type="NCBI Taxonomy" id="2487892"/>
    <lineage>
        <taxon>Bacteria</taxon>
        <taxon>Bacillati</taxon>
        <taxon>Actinomycetota</taxon>
        <taxon>Actinomycetes</taxon>
        <taxon>Mycobacteriales</taxon>
        <taxon>Corynebacteriaceae</taxon>
        <taxon>Corynebacterium</taxon>
    </lineage>
</organism>
<evidence type="ECO:0000256" key="2">
    <source>
        <dbReference type="SAM" id="Phobius"/>
    </source>
</evidence>
<dbReference type="EMBL" id="CP045032">
    <property type="protein sequence ID" value="QFQ03006.1"/>
    <property type="molecule type" value="Genomic_DNA"/>
</dbReference>
<dbReference type="Proteomes" id="UP000326711">
    <property type="component" value="Chromosome"/>
</dbReference>
<dbReference type="KEGG" id="cuo:CUROG_08290"/>
<evidence type="ECO:0000313" key="3">
    <source>
        <dbReference type="EMBL" id="QFQ03006.1"/>
    </source>
</evidence>
<dbReference type="OrthoDB" id="4427108at2"/>
<evidence type="ECO:0000313" key="4">
    <source>
        <dbReference type="Proteomes" id="UP000326711"/>
    </source>
</evidence>
<protein>
    <submittedName>
        <fullName evidence="3">Uncharacterized protein</fullName>
    </submittedName>
</protein>
<feature type="compositionally biased region" description="Low complexity" evidence="1">
    <location>
        <begin position="62"/>
        <end position="78"/>
    </location>
</feature>
<proteinExistence type="predicted"/>
<feature type="compositionally biased region" description="Polar residues" evidence="1">
    <location>
        <begin position="201"/>
        <end position="219"/>
    </location>
</feature>
<dbReference type="RefSeq" id="WP_151903302.1">
    <property type="nucleotide sequence ID" value="NZ_CP045032.1"/>
</dbReference>
<gene>
    <name evidence="3" type="ORF">CUROG_08290</name>
</gene>
<name>A0A5J6Z7T1_9CORY</name>
<keyword evidence="2" id="KW-0812">Transmembrane</keyword>
<keyword evidence="4" id="KW-1185">Reference proteome</keyword>
<sequence length="219" mass="22524">MTTPPQPSSSSKGLLVILGVIVVCVGMALGFFLWPKITGTDSPTAAEGYVSAKGSSADGKLTSAAPSASQAEESTSQAKESEAEKAATVTEPAETASAQDDSRTDGDEVQGAVASDTNARGDNRGESVCDGRAVLILHSVVDYGNAQQEIDAALTQHPGTRVFQPGECSSLRASVDGHRVYAIARDYGRDIASLCRDAASQGGNPRTLNNEADFSSPCG</sequence>
<accession>A0A5J6Z7T1</accession>